<reference evidence="3 4" key="1">
    <citation type="journal article" date="2015" name="Antonie Van Leeuwenhoek">
        <title>Oceanobacillus bengalensis sp. nov., a bacterium isolated from seawater of the Bay of Bengal.</title>
        <authorList>
            <person name="Yongchang O."/>
            <person name="Xiang W."/>
            <person name="Wang G."/>
        </authorList>
    </citation>
    <scope>NUCLEOTIDE SEQUENCE [LARGE SCALE GENOMIC DNA]</scope>
    <source>
        <strain evidence="3 4">MCCC 1K00260</strain>
    </source>
</reference>
<dbReference type="AlphaFoldDB" id="A0A494YZ63"/>
<accession>A0A494YZ63</accession>
<evidence type="ECO:0000256" key="1">
    <source>
        <dbReference type="SAM" id="MobiDB-lite"/>
    </source>
</evidence>
<feature type="compositionally biased region" description="Polar residues" evidence="1">
    <location>
        <begin position="45"/>
        <end position="63"/>
    </location>
</feature>
<keyword evidence="2" id="KW-1133">Transmembrane helix</keyword>
<name>A0A494YZ63_9BACI</name>
<dbReference type="NCBIfam" id="NF038094">
    <property type="entry name" value="CueP_fam"/>
    <property type="match status" value="1"/>
</dbReference>
<protein>
    <submittedName>
        <fullName evidence="3">Uncharacterized protein</fullName>
    </submittedName>
</protein>
<dbReference type="EMBL" id="RBZO01000013">
    <property type="protein sequence ID" value="RKQ15526.1"/>
    <property type="molecule type" value="Genomic_DNA"/>
</dbReference>
<evidence type="ECO:0000313" key="4">
    <source>
        <dbReference type="Proteomes" id="UP000281813"/>
    </source>
</evidence>
<gene>
    <name evidence="3" type="ORF">D8M05_09655</name>
</gene>
<dbReference type="RefSeq" id="WP_121131241.1">
    <property type="nucleotide sequence ID" value="NZ_JBHUFK010000043.1"/>
</dbReference>
<evidence type="ECO:0000256" key="2">
    <source>
        <dbReference type="SAM" id="Phobius"/>
    </source>
</evidence>
<comment type="caution">
    <text evidence="3">The sequence shown here is derived from an EMBL/GenBank/DDBJ whole genome shotgun (WGS) entry which is preliminary data.</text>
</comment>
<dbReference type="Gene3D" id="2.60.40.3700">
    <property type="match status" value="1"/>
</dbReference>
<organism evidence="3 4">
    <name type="scientific">Oceanobacillus bengalensis</name>
    <dbReference type="NCBI Taxonomy" id="1435466"/>
    <lineage>
        <taxon>Bacteria</taxon>
        <taxon>Bacillati</taxon>
        <taxon>Bacillota</taxon>
        <taxon>Bacilli</taxon>
        <taxon>Bacillales</taxon>
        <taxon>Bacillaceae</taxon>
        <taxon>Oceanobacillus</taxon>
    </lineage>
</organism>
<keyword evidence="2" id="KW-0812">Transmembrane</keyword>
<dbReference type="Pfam" id="PF21172">
    <property type="entry name" value="CueP"/>
    <property type="match status" value="1"/>
</dbReference>
<sequence>MNKKYSLMIGFVAIIIVAYLFVVNTSNAPEVVEATDIKERVQDYSEGNSTSESASITSEQLIVTDSDENETTYELPEEEFFVSIAPFEETTHPCAIHSLTGCQGEMVNETFDIYIEDMKGNVIVDDTVESQANGFIDLWVPRDQTYNVKISHGGKTADSTFSTFENDNTCITTIQLTERNEA</sequence>
<feature type="region of interest" description="Disordered" evidence="1">
    <location>
        <begin position="43"/>
        <end position="69"/>
    </location>
</feature>
<keyword evidence="2" id="KW-0472">Membrane</keyword>
<proteinExistence type="predicted"/>
<dbReference type="InterPro" id="IPR047808">
    <property type="entry name" value="CueP-like"/>
</dbReference>
<dbReference type="Proteomes" id="UP000281813">
    <property type="component" value="Unassembled WGS sequence"/>
</dbReference>
<keyword evidence="4" id="KW-1185">Reference proteome</keyword>
<evidence type="ECO:0000313" key="3">
    <source>
        <dbReference type="EMBL" id="RKQ15526.1"/>
    </source>
</evidence>
<dbReference type="OrthoDB" id="73040at2"/>
<feature type="transmembrane region" description="Helical" evidence="2">
    <location>
        <begin position="5"/>
        <end position="22"/>
    </location>
</feature>